<comment type="caution">
    <text evidence="2">The sequence shown here is derived from an EMBL/GenBank/DDBJ whole genome shotgun (WGS) entry which is preliminary data.</text>
</comment>
<feature type="region of interest" description="Disordered" evidence="1">
    <location>
        <begin position="345"/>
        <end position="371"/>
    </location>
</feature>
<protein>
    <submittedName>
        <fullName evidence="2">Uncharacterized protein</fullName>
    </submittedName>
</protein>
<dbReference type="EMBL" id="JBJJXI010000123">
    <property type="protein sequence ID" value="KAL3389480.1"/>
    <property type="molecule type" value="Genomic_DNA"/>
</dbReference>
<dbReference type="AlphaFoldDB" id="A0ABD2W8S1"/>
<keyword evidence="3" id="KW-1185">Reference proteome</keyword>
<organism evidence="2 3">
    <name type="scientific">Trichogramma kaykai</name>
    <dbReference type="NCBI Taxonomy" id="54128"/>
    <lineage>
        <taxon>Eukaryota</taxon>
        <taxon>Metazoa</taxon>
        <taxon>Ecdysozoa</taxon>
        <taxon>Arthropoda</taxon>
        <taxon>Hexapoda</taxon>
        <taxon>Insecta</taxon>
        <taxon>Pterygota</taxon>
        <taxon>Neoptera</taxon>
        <taxon>Endopterygota</taxon>
        <taxon>Hymenoptera</taxon>
        <taxon>Apocrita</taxon>
        <taxon>Proctotrupomorpha</taxon>
        <taxon>Chalcidoidea</taxon>
        <taxon>Trichogrammatidae</taxon>
        <taxon>Trichogramma</taxon>
    </lineage>
</organism>
<sequence>MKLKSIKNGNLPNYLDYGYVALDEASRVVGKINLRYVHLGDGQFQAEFRVSRIGASSDDPLARVLVKRTVVAHNAMSRRKYVTLADYSTATEIALFILQGHLIRQCFGIADLVAFENSQFLRVSLCYAIKLRVFFINALTLLQKGERRSLRLKIAKVSRPIASNLCAQSIIHDCSFASIAKMFDTWLCNTATKTKMIATTCRITTGCKVVKISLLFSSAHDFYRARRKKREIKRRKRGKNSLLTTAIRSSSSLGGARKKRSTCSNQLRREAQKLESLHKHNGVLGWPSYAASRCICKYIFVSGGDHSVIIARAHLILRSSCFAAFVACTRAYSLFRRDRQVLRKGEEPERKQTAARLASAHGSPRVGPLAGTRIQPREIDGLAGKNSRCRSRAADSSLYSGIQGSECSTAALARLSFQSTL</sequence>
<name>A0ABD2W8S1_9HYME</name>
<evidence type="ECO:0000313" key="3">
    <source>
        <dbReference type="Proteomes" id="UP001627154"/>
    </source>
</evidence>
<evidence type="ECO:0000313" key="2">
    <source>
        <dbReference type="EMBL" id="KAL3389480.1"/>
    </source>
</evidence>
<evidence type="ECO:0000256" key="1">
    <source>
        <dbReference type="SAM" id="MobiDB-lite"/>
    </source>
</evidence>
<accession>A0ABD2W8S1</accession>
<proteinExistence type="predicted"/>
<reference evidence="2 3" key="1">
    <citation type="journal article" date="2024" name="bioRxiv">
        <title>A reference genome for Trichogramma kaykai: A tiny desert-dwelling parasitoid wasp with competing sex-ratio distorters.</title>
        <authorList>
            <person name="Culotta J."/>
            <person name="Lindsey A.R."/>
        </authorList>
    </citation>
    <scope>NUCLEOTIDE SEQUENCE [LARGE SCALE GENOMIC DNA]</scope>
    <source>
        <strain evidence="2 3">KSX58</strain>
    </source>
</reference>
<gene>
    <name evidence="2" type="ORF">TKK_015691</name>
</gene>
<dbReference type="Proteomes" id="UP001627154">
    <property type="component" value="Unassembled WGS sequence"/>
</dbReference>